<evidence type="ECO:0000313" key="1">
    <source>
        <dbReference type="EMBL" id="DBA32430.1"/>
    </source>
</evidence>
<organism evidence="1 2">
    <name type="scientific">Pyxicephalus adspersus</name>
    <name type="common">African bullfrog</name>
    <dbReference type="NCBI Taxonomy" id="30357"/>
    <lineage>
        <taxon>Eukaryota</taxon>
        <taxon>Metazoa</taxon>
        <taxon>Chordata</taxon>
        <taxon>Craniata</taxon>
        <taxon>Vertebrata</taxon>
        <taxon>Euteleostomi</taxon>
        <taxon>Amphibia</taxon>
        <taxon>Batrachia</taxon>
        <taxon>Anura</taxon>
        <taxon>Neobatrachia</taxon>
        <taxon>Ranoidea</taxon>
        <taxon>Pyxicephalidae</taxon>
        <taxon>Pyxicephalinae</taxon>
        <taxon>Pyxicephalus</taxon>
    </lineage>
</organism>
<dbReference type="AlphaFoldDB" id="A0AAV3B7W7"/>
<accession>A0AAV3B7W7</accession>
<name>A0AAV3B7W7_PYXAD</name>
<keyword evidence="2" id="KW-1185">Reference proteome</keyword>
<gene>
    <name evidence="1" type="ORF">GDO54_000224</name>
</gene>
<comment type="caution">
    <text evidence="1">The sequence shown here is derived from an EMBL/GenBank/DDBJ whole genome shotgun (WGS) entry which is preliminary data.</text>
</comment>
<protein>
    <submittedName>
        <fullName evidence="1">Uncharacterized protein</fullName>
    </submittedName>
</protein>
<sequence length="70" mass="8537">MAKIPHLSIDFNGKFDKVLRNPVLYLHQWVYIPTRVWLFLLKNPYTRRWKETLKVKLQQRKEPSTTGERI</sequence>
<proteinExistence type="predicted"/>
<reference evidence="1" key="1">
    <citation type="thesis" date="2020" institute="ProQuest LLC" country="789 East Eisenhower Parkway, Ann Arbor, MI, USA">
        <title>Comparative Genomics and Chromosome Evolution.</title>
        <authorList>
            <person name="Mudd A.B."/>
        </authorList>
    </citation>
    <scope>NUCLEOTIDE SEQUENCE</scope>
    <source>
        <strain evidence="1">1538</strain>
        <tissue evidence="1">Blood</tissue>
    </source>
</reference>
<dbReference type="EMBL" id="DYDO01000001">
    <property type="protein sequence ID" value="DBA32430.1"/>
    <property type="molecule type" value="Genomic_DNA"/>
</dbReference>
<dbReference type="Proteomes" id="UP001181693">
    <property type="component" value="Unassembled WGS sequence"/>
</dbReference>
<evidence type="ECO:0000313" key="2">
    <source>
        <dbReference type="Proteomes" id="UP001181693"/>
    </source>
</evidence>